<evidence type="ECO:0000313" key="3">
    <source>
        <dbReference type="Proteomes" id="UP001605036"/>
    </source>
</evidence>
<organism evidence="2 3">
    <name type="scientific">Riccia fluitans</name>
    <dbReference type="NCBI Taxonomy" id="41844"/>
    <lineage>
        <taxon>Eukaryota</taxon>
        <taxon>Viridiplantae</taxon>
        <taxon>Streptophyta</taxon>
        <taxon>Embryophyta</taxon>
        <taxon>Marchantiophyta</taxon>
        <taxon>Marchantiopsida</taxon>
        <taxon>Marchantiidae</taxon>
        <taxon>Marchantiales</taxon>
        <taxon>Ricciaceae</taxon>
        <taxon>Riccia</taxon>
    </lineage>
</organism>
<name>A0ABD1XZF3_9MARC</name>
<evidence type="ECO:0000313" key="2">
    <source>
        <dbReference type="EMBL" id="KAL2614189.1"/>
    </source>
</evidence>
<accession>A0ABD1XZF3</accession>
<dbReference type="AlphaFoldDB" id="A0ABD1XZF3"/>
<gene>
    <name evidence="2" type="ORF">R1flu_025881</name>
</gene>
<sequence length="227" mass="26201">MDSHRSECVKPQCVKIRKALEKFKQDAAETSKKLQLLQKTERLNHGPCLQVQDELKRRCELAEGQAMEAARQLSLERKNALSFQESASRYKKVAAESAWKYTVTEVKLQETEDRLHESEGKLLESELKLQEFSRQLDELKLRCTRAEAQADEARLAHTKVEKCTKLQEDMFTELKKLISEELENTKKLATTLDTRLDEFGAQLQEQNTVEGKKAHHKSWLKILGSCQ</sequence>
<evidence type="ECO:0000256" key="1">
    <source>
        <dbReference type="SAM" id="Coils"/>
    </source>
</evidence>
<dbReference type="EMBL" id="JBHFFA010000007">
    <property type="protein sequence ID" value="KAL2614189.1"/>
    <property type="molecule type" value="Genomic_DNA"/>
</dbReference>
<protein>
    <submittedName>
        <fullName evidence="2">Uncharacterized protein</fullName>
    </submittedName>
</protein>
<feature type="coiled-coil region" evidence="1">
    <location>
        <begin position="108"/>
        <end position="156"/>
    </location>
</feature>
<proteinExistence type="predicted"/>
<feature type="coiled-coil region" evidence="1">
    <location>
        <begin position="20"/>
        <end position="72"/>
    </location>
</feature>
<dbReference type="Proteomes" id="UP001605036">
    <property type="component" value="Unassembled WGS sequence"/>
</dbReference>
<keyword evidence="1" id="KW-0175">Coiled coil</keyword>
<reference evidence="2 3" key="1">
    <citation type="submission" date="2024-09" db="EMBL/GenBank/DDBJ databases">
        <title>Chromosome-scale assembly of Riccia fluitans.</title>
        <authorList>
            <person name="Paukszto L."/>
            <person name="Sawicki J."/>
            <person name="Karawczyk K."/>
            <person name="Piernik-Szablinska J."/>
            <person name="Szczecinska M."/>
            <person name="Mazdziarz M."/>
        </authorList>
    </citation>
    <scope>NUCLEOTIDE SEQUENCE [LARGE SCALE GENOMIC DNA]</scope>
    <source>
        <strain evidence="2">Rf_01</strain>
        <tissue evidence="2">Aerial parts of the thallus</tissue>
    </source>
</reference>
<keyword evidence="3" id="KW-1185">Reference proteome</keyword>
<comment type="caution">
    <text evidence="2">The sequence shown here is derived from an EMBL/GenBank/DDBJ whole genome shotgun (WGS) entry which is preliminary data.</text>
</comment>